<keyword evidence="3" id="KW-1185">Reference proteome</keyword>
<dbReference type="EMBL" id="JBIMZQ010000060">
    <property type="protein sequence ID" value="KAL3657790.1"/>
    <property type="molecule type" value="Genomic_DNA"/>
</dbReference>
<reference evidence="2 3" key="1">
    <citation type="submission" date="2024-09" db="EMBL/GenBank/DDBJ databases">
        <title>Genome sequencing and assembly of Phytophthora oleae, isolate VK10A, causative agent of rot of olive drupes.</title>
        <authorList>
            <person name="Conti Taguali S."/>
            <person name="Riolo M."/>
            <person name="La Spada F."/>
            <person name="Cacciola S.O."/>
            <person name="Dionisio G."/>
        </authorList>
    </citation>
    <scope>NUCLEOTIDE SEQUENCE [LARGE SCALE GENOMIC DNA]</scope>
    <source>
        <strain evidence="2 3">VK10A</strain>
    </source>
</reference>
<protein>
    <submittedName>
        <fullName evidence="2">Uncharacterized protein</fullName>
    </submittedName>
</protein>
<feature type="transmembrane region" description="Helical" evidence="1">
    <location>
        <begin position="95"/>
        <end position="113"/>
    </location>
</feature>
<feature type="transmembrane region" description="Helical" evidence="1">
    <location>
        <begin position="125"/>
        <end position="143"/>
    </location>
</feature>
<proteinExistence type="predicted"/>
<organism evidence="2 3">
    <name type="scientific">Phytophthora oleae</name>
    <dbReference type="NCBI Taxonomy" id="2107226"/>
    <lineage>
        <taxon>Eukaryota</taxon>
        <taxon>Sar</taxon>
        <taxon>Stramenopiles</taxon>
        <taxon>Oomycota</taxon>
        <taxon>Peronosporomycetes</taxon>
        <taxon>Peronosporales</taxon>
        <taxon>Peronosporaceae</taxon>
        <taxon>Phytophthora</taxon>
    </lineage>
</organism>
<evidence type="ECO:0000313" key="2">
    <source>
        <dbReference type="EMBL" id="KAL3657790.1"/>
    </source>
</evidence>
<comment type="caution">
    <text evidence="2">The sequence shown here is derived from an EMBL/GenBank/DDBJ whole genome shotgun (WGS) entry which is preliminary data.</text>
</comment>
<keyword evidence="1" id="KW-0812">Transmembrane</keyword>
<feature type="transmembrane region" description="Helical" evidence="1">
    <location>
        <begin position="70"/>
        <end position="89"/>
    </location>
</feature>
<accession>A0ABD3EXK5</accession>
<evidence type="ECO:0000256" key="1">
    <source>
        <dbReference type="SAM" id="Phobius"/>
    </source>
</evidence>
<name>A0ABD3EXK5_9STRA</name>
<keyword evidence="1" id="KW-1133">Transmembrane helix</keyword>
<keyword evidence="1" id="KW-0472">Membrane</keyword>
<gene>
    <name evidence="2" type="ORF">V7S43_017172</name>
</gene>
<evidence type="ECO:0000313" key="3">
    <source>
        <dbReference type="Proteomes" id="UP001632037"/>
    </source>
</evidence>
<dbReference type="Proteomes" id="UP001632037">
    <property type="component" value="Unassembled WGS sequence"/>
</dbReference>
<sequence length="194" mass="21163">MLSVPEQILTENEEQYGKYGLMVYSWRRAVKVTYYEYLPGLCVESVQSSTGYARASWEATVACCRRGYGILHALAWGTLLIVSTVVYVPITCYNIVVYLLCGGLGVAISVVLFETANLHFVWTSNGIWVGGVVLVTGLLAHIWHQDGGAGALCQLEPRTVLENALASAQKGARTRSCMEAASLRKLRQGAVEVV</sequence>
<dbReference type="AlphaFoldDB" id="A0ABD3EXK5"/>